<dbReference type="PANTHER" id="PTHR11102">
    <property type="entry name" value="SEL-1-LIKE PROTEIN"/>
    <property type="match status" value="1"/>
</dbReference>
<evidence type="ECO:0008006" key="3">
    <source>
        <dbReference type="Google" id="ProtNLM"/>
    </source>
</evidence>
<dbReference type="InterPro" id="IPR006597">
    <property type="entry name" value="Sel1-like"/>
</dbReference>
<name>A0A7X3SP06_9HYPH</name>
<accession>A0A7X3SP06</accession>
<organism evidence="1 2">
    <name type="scientific">Microvirga makkahensis</name>
    <dbReference type="NCBI Taxonomy" id="1128670"/>
    <lineage>
        <taxon>Bacteria</taxon>
        <taxon>Pseudomonadati</taxon>
        <taxon>Pseudomonadota</taxon>
        <taxon>Alphaproteobacteria</taxon>
        <taxon>Hyphomicrobiales</taxon>
        <taxon>Methylobacteriaceae</taxon>
        <taxon>Microvirga</taxon>
    </lineage>
</organism>
<proteinExistence type="predicted"/>
<dbReference type="Proteomes" id="UP000436483">
    <property type="component" value="Unassembled WGS sequence"/>
</dbReference>
<comment type="caution">
    <text evidence="1">The sequence shown here is derived from an EMBL/GenBank/DDBJ whole genome shotgun (WGS) entry which is preliminary data.</text>
</comment>
<dbReference type="InterPro" id="IPR050767">
    <property type="entry name" value="Sel1_AlgK"/>
</dbReference>
<dbReference type="SMART" id="SM00671">
    <property type="entry name" value="SEL1"/>
    <property type="match status" value="18"/>
</dbReference>
<gene>
    <name evidence="1" type="ORF">GR328_09910</name>
</gene>
<dbReference type="EMBL" id="WURB01000005">
    <property type="protein sequence ID" value="MXQ11765.1"/>
    <property type="molecule type" value="Genomic_DNA"/>
</dbReference>
<evidence type="ECO:0000313" key="2">
    <source>
        <dbReference type="Proteomes" id="UP000436483"/>
    </source>
</evidence>
<keyword evidence="2" id="KW-1185">Reference proteome</keyword>
<reference evidence="1 2" key="1">
    <citation type="submission" date="2019-12" db="EMBL/GenBank/DDBJ databases">
        <authorList>
            <person name="Yuan C.-G."/>
        </authorList>
    </citation>
    <scope>NUCLEOTIDE SEQUENCE [LARGE SCALE GENOMIC DNA]</scope>
    <source>
        <strain evidence="1 2">KCTC 23863</strain>
    </source>
</reference>
<dbReference type="PANTHER" id="PTHR11102:SF160">
    <property type="entry name" value="ERAD-ASSOCIATED E3 UBIQUITIN-PROTEIN LIGASE COMPONENT HRD3"/>
    <property type="match status" value="1"/>
</dbReference>
<reference evidence="1 2" key="2">
    <citation type="submission" date="2020-01" db="EMBL/GenBank/DDBJ databases">
        <title>Microvirga sp. nov., an arsenate reduction bacterium isolated from Tibet hotspring sediments.</title>
        <authorList>
            <person name="Xian W.-D."/>
            <person name="Li W.-J."/>
        </authorList>
    </citation>
    <scope>NUCLEOTIDE SEQUENCE [LARGE SCALE GENOMIC DNA]</scope>
    <source>
        <strain evidence="1 2">KCTC 23863</strain>
    </source>
</reference>
<dbReference type="Pfam" id="PF08238">
    <property type="entry name" value="Sel1"/>
    <property type="match status" value="15"/>
</dbReference>
<dbReference type="AlphaFoldDB" id="A0A7X3SP06"/>
<dbReference type="OrthoDB" id="9797030at2"/>
<dbReference type="SUPFAM" id="SSF81901">
    <property type="entry name" value="HCP-like"/>
    <property type="match status" value="5"/>
</dbReference>
<dbReference type="RefSeq" id="WP_160884339.1">
    <property type="nucleotide sequence ID" value="NZ_WURB01000005.1"/>
</dbReference>
<protein>
    <recommendedName>
        <fullName evidence="3">TPR repeat</fullName>
    </recommendedName>
</protein>
<sequence length="972" mass="105052">MSAAAFLTISSLLTMPQAWSQSLPEPEMRNRFLIEMQHVEQLRQRQDQEALLEQAQILLKGLPVSETNPLRKARPDEAERLLERALASPGPRWPDAAVRRAKMLLKDGDKASGERAAELLRRAAAMQNREAAYLLAGLLETGNSVPRDAAAARGLYQVALRLGHGPSGLSLARLESDAAKANVFASQGLRLLFQEARQGAADAAKTLADHYRSTGDNSSERLGVAFEWYRRASDLGDAEASLQLGRMRQDAGSPLYRIEEARSHFQKAANDGLMEAALVLAEDPYNGGRLGVPAGEAELWLRRALETNSPRALVLAVEIRSQQGPEGREEAKVHLVDALKNIDNDSGVLIALGRHLRAGDLIERDMQLSLTFFDRAAGQGNATAAYEFARTVLAYPDAATDSMRKTAIERLQTLGEHGHVKAAITLGDALLNGNGVDPEPEEARRWYEKAAEGGSTMALVRLGDFYSRRSGHTDVPRALEWYRKAADANISTAMIRLGRMYNEGQGVPQDYALAATWFSRAAAAGSGPAMVELSALYSRAGGPGHFNLAREALEKAVRTGDTRASIALAKLYLARGEQALAEAVLKKTAESGDSEAALQIAELYLSRGADQAGLARRWLTSVAKAAVNQDELMVRVAVLQISDPVMVSQGASTLEALARKNNTDAMTALAQALLGGTGIEPDPARAEVLLLRAIQLGNDGARFVLARAYREGNGIEKNPARAVALYREIYNDEPANTNVLLALGDAYVRGEGVPRDRTLAAQFYALAAKNGDPEGKMHLGMAYLYGGGVPRDGAEAERLLFQAGESNLMMARLQLGDAKVSGMGVAIDPEGAFASYLRAAEAGAPEAMIEVARALRMGFGTQADPALAQSWLERAARMGSQDALYELYRMHAVGKNAKPREAERWLLQAAQNGHPAAMYHLALRYQPPASDQNNIDGNEWLAKAAQAGHWQAIKAIRKKKLPESGEGDDDDE</sequence>
<evidence type="ECO:0000313" key="1">
    <source>
        <dbReference type="EMBL" id="MXQ11765.1"/>
    </source>
</evidence>
<dbReference type="Gene3D" id="1.25.40.10">
    <property type="entry name" value="Tetratricopeptide repeat domain"/>
    <property type="match status" value="4"/>
</dbReference>
<dbReference type="InterPro" id="IPR011990">
    <property type="entry name" value="TPR-like_helical_dom_sf"/>
</dbReference>